<keyword evidence="10" id="KW-0653">Protein transport</keyword>
<evidence type="ECO:0000313" key="18">
    <source>
        <dbReference type="EMBL" id="ORX86340.1"/>
    </source>
</evidence>
<accession>A0A1Y1XKQ6</accession>
<dbReference type="InterPro" id="IPR013083">
    <property type="entry name" value="Znf_RING/FYVE/PHD"/>
</dbReference>
<evidence type="ECO:0000313" key="19">
    <source>
        <dbReference type="Proteomes" id="UP000193944"/>
    </source>
</evidence>
<comment type="subcellular location">
    <subcellularLocation>
        <location evidence="1">Peroxisome membrane</location>
        <topology evidence="1">Multi-pass membrane protein</topology>
    </subcellularLocation>
</comment>
<dbReference type="CDD" id="cd16451">
    <property type="entry name" value="mRING_PEX12"/>
    <property type="match status" value="1"/>
</dbReference>
<proteinExistence type="inferred from homology"/>
<dbReference type="PIRSF" id="PIRSF038074">
    <property type="entry name" value="Peroxisome_assembly_p12"/>
    <property type="match status" value="1"/>
</dbReference>
<feature type="domain" description="Pex N-terminal" evidence="17">
    <location>
        <begin position="24"/>
        <end position="283"/>
    </location>
</feature>
<evidence type="ECO:0000256" key="3">
    <source>
        <dbReference type="ARBA" id="ARBA00008704"/>
    </source>
</evidence>
<keyword evidence="11" id="KW-1133">Transmembrane helix</keyword>
<reference evidence="18 19" key="1">
    <citation type="submission" date="2016-08" db="EMBL/GenBank/DDBJ databases">
        <title>A Parts List for Fungal Cellulosomes Revealed by Comparative Genomics.</title>
        <authorList>
            <consortium name="DOE Joint Genome Institute"/>
            <person name="Haitjema C.H."/>
            <person name="Gilmore S.P."/>
            <person name="Henske J.K."/>
            <person name="Solomon K.V."/>
            <person name="De Groot R."/>
            <person name="Kuo A."/>
            <person name="Mondo S.J."/>
            <person name="Salamov A.A."/>
            <person name="Labutti K."/>
            <person name="Zhao Z."/>
            <person name="Chiniquy J."/>
            <person name="Barry K."/>
            <person name="Brewer H.M."/>
            <person name="Purvine S.O."/>
            <person name="Wright A.T."/>
            <person name="Boxma B."/>
            <person name="Van Alen T."/>
            <person name="Hackstein J.H."/>
            <person name="Baker S.E."/>
            <person name="Grigoriev I.V."/>
            <person name="O'Malley M.A."/>
        </authorList>
    </citation>
    <scope>NUCLEOTIDE SEQUENCE [LARGE SCALE GENOMIC DNA]</scope>
    <source>
        <strain evidence="18 19">S4</strain>
    </source>
</reference>
<comment type="pathway">
    <text evidence="2">Protein modification; protein ubiquitination.</text>
</comment>
<name>A0A1Y1XKQ6_9FUNG</name>
<comment type="similarity">
    <text evidence="3 16">Belongs to the pex2/pex10/pex12 family.</text>
</comment>
<dbReference type="Proteomes" id="UP000193944">
    <property type="component" value="Unassembled WGS sequence"/>
</dbReference>
<evidence type="ECO:0000256" key="16">
    <source>
        <dbReference type="PIRNR" id="PIRNR038074"/>
    </source>
</evidence>
<dbReference type="GO" id="GO:0008270">
    <property type="term" value="F:zinc ion binding"/>
    <property type="evidence" value="ECO:0007669"/>
    <property type="project" value="UniProtKB-KW"/>
</dbReference>
<dbReference type="EMBL" id="MCFG01000022">
    <property type="protein sequence ID" value="ORX86340.1"/>
    <property type="molecule type" value="Genomic_DNA"/>
</dbReference>
<dbReference type="PANTHER" id="PTHR12888">
    <property type="entry name" value="PEROXISOME ASSEMBLY PROTEIN 12 PEROXIN-12"/>
    <property type="match status" value="1"/>
</dbReference>
<evidence type="ECO:0000256" key="12">
    <source>
        <dbReference type="ARBA" id="ARBA00023136"/>
    </source>
</evidence>
<keyword evidence="19" id="KW-1185">Reference proteome</keyword>
<evidence type="ECO:0000259" key="17">
    <source>
        <dbReference type="Pfam" id="PF04757"/>
    </source>
</evidence>
<keyword evidence="13 16" id="KW-0576">Peroxisome</keyword>
<dbReference type="Pfam" id="PF04757">
    <property type="entry name" value="Pex2_Pex12"/>
    <property type="match status" value="1"/>
</dbReference>
<evidence type="ECO:0000256" key="15">
    <source>
        <dbReference type="ARBA" id="ARBA00034505"/>
    </source>
</evidence>
<dbReference type="OrthoDB" id="107372at2759"/>
<keyword evidence="9" id="KW-0862">Zinc</keyword>
<evidence type="ECO:0000256" key="9">
    <source>
        <dbReference type="ARBA" id="ARBA00022833"/>
    </source>
</evidence>
<dbReference type="GO" id="GO:0004842">
    <property type="term" value="F:ubiquitin-protein transferase activity"/>
    <property type="evidence" value="ECO:0007669"/>
    <property type="project" value="TreeGrafter"/>
</dbReference>
<dbReference type="STRING" id="1754192.A0A1Y1XKQ6"/>
<evidence type="ECO:0000256" key="11">
    <source>
        <dbReference type="ARBA" id="ARBA00022989"/>
    </source>
</evidence>
<comment type="function">
    <text evidence="16">Component of a retrotranslocation channel required for peroxisome organization by mediating export of the PEX5 receptor from peroxisomes to the cytosol, thereby promoting PEX5 recycling.</text>
</comment>
<evidence type="ECO:0000256" key="4">
    <source>
        <dbReference type="ARBA" id="ARBA00018980"/>
    </source>
</evidence>
<dbReference type="GO" id="GO:0005778">
    <property type="term" value="C:peroxisomal membrane"/>
    <property type="evidence" value="ECO:0007669"/>
    <property type="project" value="UniProtKB-SubCell"/>
</dbReference>
<evidence type="ECO:0000256" key="13">
    <source>
        <dbReference type="ARBA" id="ARBA00023140"/>
    </source>
</evidence>
<keyword evidence="6" id="KW-0812">Transmembrane</keyword>
<dbReference type="InterPro" id="IPR006845">
    <property type="entry name" value="Pex_N"/>
</dbReference>
<evidence type="ECO:0000256" key="6">
    <source>
        <dbReference type="ARBA" id="ARBA00022692"/>
    </source>
</evidence>
<keyword evidence="7" id="KW-0479">Metal-binding</keyword>
<keyword evidence="5" id="KW-0813">Transport</keyword>
<keyword evidence="12 16" id="KW-0472">Membrane</keyword>
<comment type="caution">
    <text evidence="18">The sequence shown here is derived from an EMBL/GenBank/DDBJ whole genome shotgun (WGS) entry which is preliminary data.</text>
</comment>
<dbReference type="PANTHER" id="PTHR12888:SF0">
    <property type="entry name" value="PEROXISOME ASSEMBLY PROTEIN 12"/>
    <property type="match status" value="1"/>
</dbReference>
<evidence type="ECO:0000256" key="14">
    <source>
        <dbReference type="ARBA" id="ARBA00029692"/>
    </source>
</evidence>
<comment type="subunit">
    <text evidence="15">Component of the PEX2-PEX10-PEX12 retrotranslocation channel, composed of PEX2, PEX10 and PEX12.</text>
</comment>
<evidence type="ECO:0000256" key="1">
    <source>
        <dbReference type="ARBA" id="ARBA00004585"/>
    </source>
</evidence>
<dbReference type="SUPFAM" id="SSF57850">
    <property type="entry name" value="RING/U-box"/>
    <property type="match status" value="1"/>
</dbReference>
<dbReference type="GO" id="GO:0016562">
    <property type="term" value="P:protein import into peroxisome matrix, receptor recycling"/>
    <property type="evidence" value="ECO:0007669"/>
    <property type="project" value="UniProtKB-ARBA"/>
</dbReference>
<protein>
    <recommendedName>
        <fullName evidence="4 16">Peroxisome assembly protein 12</fullName>
    </recommendedName>
    <alternativeName>
        <fullName evidence="14 16">Peroxin-12</fullName>
    </alternativeName>
</protein>
<dbReference type="Gene3D" id="3.30.40.10">
    <property type="entry name" value="Zinc/RING finger domain, C3HC4 (zinc finger)"/>
    <property type="match status" value="1"/>
</dbReference>
<dbReference type="GO" id="GO:0006513">
    <property type="term" value="P:protein monoubiquitination"/>
    <property type="evidence" value="ECO:0007669"/>
    <property type="project" value="TreeGrafter"/>
</dbReference>
<evidence type="ECO:0000256" key="5">
    <source>
        <dbReference type="ARBA" id="ARBA00022448"/>
    </source>
</evidence>
<evidence type="ECO:0000256" key="2">
    <source>
        <dbReference type="ARBA" id="ARBA00004906"/>
    </source>
</evidence>
<evidence type="ECO:0000256" key="7">
    <source>
        <dbReference type="ARBA" id="ARBA00022723"/>
    </source>
</evidence>
<reference evidence="18 19" key="2">
    <citation type="submission" date="2016-08" db="EMBL/GenBank/DDBJ databases">
        <title>Pervasive Adenine N6-methylation of Active Genes in Fungi.</title>
        <authorList>
            <consortium name="DOE Joint Genome Institute"/>
            <person name="Mondo S.J."/>
            <person name="Dannebaum R.O."/>
            <person name="Kuo R.C."/>
            <person name="Labutti K."/>
            <person name="Haridas S."/>
            <person name="Kuo A."/>
            <person name="Salamov A."/>
            <person name="Ahrendt S.R."/>
            <person name="Lipzen A."/>
            <person name="Sullivan W."/>
            <person name="Andreopoulos W.B."/>
            <person name="Clum A."/>
            <person name="Lindquist E."/>
            <person name="Daum C."/>
            <person name="Ramamoorthy G.K."/>
            <person name="Gryganskyi A."/>
            <person name="Culley D."/>
            <person name="Magnuson J.K."/>
            <person name="James T.Y."/>
            <person name="O'Malley M.A."/>
            <person name="Stajich J.E."/>
            <person name="Spatafora J.W."/>
            <person name="Visel A."/>
            <person name="Grigoriev I.V."/>
        </authorList>
    </citation>
    <scope>NUCLEOTIDE SEQUENCE [LARGE SCALE GENOMIC DNA]</scope>
    <source>
        <strain evidence="18 19">S4</strain>
    </source>
</reference>
<sequence length="370" mass="44062">MNVNSLNLFYFDANKPSFFELINQEKMDELIAPAIDYILSIYAQRYPRYLLRISNRSQEIYSIIMIFIERYYLKKYNASFTENYYSFKRVPYLNENISPTKKKYLKSDLTPKQINYSILFLVGIPYLRKKLKILYEDLGGEISSYTEQYNLEENKDLKTKIKENAKKKFLKYYPIINMLYNTLFFIQKISYLYDKTEYFNPWLQLIGLKIQRITMEDYKMNQRKNNKKVMDMLRSIINNSDANFSKKLIECMKVFSTKGFEFLKYALPLFVLTFKFMEWWTNQVKSNTDVDQSIIPVPPEALEPHTDGLPIPDDVTVCPICLRTRTNTAVTSTGYAFCYPCIFSYIEEHHRCPITLVKLTDQNIRKIYIS</sequence>
<dbReference type="InterPro" id="IPR017375">
    <property type="entry name" value="PEX12"/>
</dbReference>
<organism evidence="18 19">
    <name type="scientific">Anaeromyces robustus</name>
    <dbReference type="NCBI Taxonomy" id="1754192"/>
    <lineage>
        <taxon>Eukaryota</taxon>
        <taxon>Fungi</taxon>
        <taxon>Fungi incertae sedis</taxon>
        <taxon>Chytridiomycota</taxon>
        <taxon>Chytridiomycota incertae sedis</taxon>
        <taxon>Neocallimastigomycetes</taxon>
        <taxon>Neocallimastigales</taxon>
        <taxon>Neocallimastigaceae</taxon>
        <taxon>Anaeromyces</taxon>
    </lineage>
</organism>
<evidence type="ECO:0000256" key="8">
    <source>
        <dbReference type="ARBA" id="ARBA00022771"/>
    </source>
</evidence>
<dbReference type="GO" id="GO:1990429">
    <property type="term" value="C:peroxisomal importomer complex"/>
    <property type="evidence" value="ECO:0007669"/>
    <property type="project" value="TreeGrafter"/>
</dbReference>
<keyword evidence="8" id="KW-0863">Zinc-finger</keyword>
<evidence type="ECO:0000256" key="10">
    <source>
        <dbReference type="ARBA" id="ARBA00022927"/>
    </source>
</evidence>
<gene>
    <name evidence="18" type="ORF">BCR32DRAFT_216290</name>
</gene>
<dbReference type="AlphaFoldDB" id="A0A1Y1XKQ6"/>